<dbReference type="InterPro" id="IPR045865">
    <property type="entry name" value="ACT-like_dom_sf"/>
</dbReference>
<dbReference type="Pfam" id="PF02826">
    <property type="entry name" value="2-Hacid_dh_C"/>
    <property type="match status" value="1"/>
</dbReference>
<dbReference type="GO" id="GO:0051287">
    <property type="term" value="F:NAD binding"/>
    <property type="evidence" value="ECO:0007669"/>
    <property type="project" value="InterPro"/>
</dbReference>
<protein>
    <recommendedName>
        <fullName evidence="6">D-3-phosphoglycerate dehydrogenase</fullName>
        <ecNumber evidence="4">1.1.1.399</ecNumber>
        <ecNumber evidence="5">1.1.1.95</ecNumber>
    </recommendedName>
    <alternativeName>
        <fullName evidence="9">2-oxoglutarate reductase</fullName>
    </alternativeName>
</protein>
<evidence type="ECO:0000256" key="10">
    <source>
        <dbReference type="ARBA" id="ARBA00048126"/>
    </source>
</evidence>
<name>A0A0X8FK57_9LACT</name>
<dbReference type="InterPro" id="IPR006139">
    <property type="entry name" value="D-isomer_2_OHA_DH_cat_dom"/>
</dbReference>
<evidence type="ECO:0000256" key="5">
    <source>
        <dbReference type="ARBA" id="ARBA00013143"/>
    </source>
</evidence>
<dbReference type="PROSITE" id="PS51671">
    <property type="entry name" value="ACT"/>
    <property type="match status" value="1"/>
</dbReference>
<dbReference type="Pfam" id="PF00389">
    <property type="entry name" value="2-Hacid_dh"/>
    <property type="match status" value="1"/>
</dbReference>
<dbReference type="EC" id="1.1.1.399" evidence="4"/>
<evidence type="ECO:0000256" key="1">
    <source>
        <dbReference type="ARBA" id="ARBA00003800"/>
    </source>
</evidence>
<evidence type="ECO:0000256" key="12">
    <source>
        <dbReference type="RuleBase" id="RU003719"/>
    </source>
</evidence>
<reference evidence="13 14" key="1">
    <citation type="journal article" date="2016" name="Genome Announc.">
        <title>Complete Genome Sequences of Aerococcus christensenii CCUG 28831T, Aerococcus sanguinicola CCUG 43001T, Aerococcus urinae CCUG 36881T, Aerococcus urinaeequi CCUG 28094T, Aerococcus urinaehominis CCUG 42038 BT, and Aerococcus viridans CCUG 4311T.</title>
        <authorList>
            <person name="Carkaci D."/>
            <person name="Dargis R."/>
            <person name="Nielsen X.C."/>
            <person name="Skovgaard O."/>
            <person name="Fuursted K."/>
            <person name="Christensen J.J."/>
        </authorList>
    </citation>
    <scope>NUCLEOTIDE SEQUENCE [LARGE SCALE GENOMIC DNA]</scope>
    <source>
        <strain evidence="13 14">CCUG42038B</strain>
    </source>
</reference>
<dbReference type="STRING" id="128944.AWM75_01720"/>
<dbReference type="InterPro" id="IPR006140">
    <property type="entry name" value="D-isomer_DH_NAD-bd"/>
</dbReference>
<dbReference type="SUPFAM" id="SSF51735">
    <property type="entry name" value="NAD(P)-binding Rossmann-fold domains"/>
    <property type="match status" value="1"/>
</dbReference>
<accession>A0A0X8FK57</accession>
<gene>
    <name evidence="13" type="ORF">AWM75_01720</name>
</gene>
<dbReference type="EMBL" id="CP014163">
    <property type="protein sequence ID" value="AMB98789.1"/>
    <property type="molecule type" value="Genomic_DNA"/>
</dbReference>
<evidence type="ECO:0000256" key="6">
    <source>
        <dbReference type="ARBA" id="ARBA00021582"/>
    </source>
</evidence>
<keyword evidence="14" id="KW-1185">Reference proteome</keyword>
<evidence type="ECO:0000256" key="3">
    <source>
        <dbReference type="ARBA" id="ARBA00005854"/>
    </source>
</evidence>
<keyword evidence="8" id="KW-0520">NAD</keyword>
<proteinExistence type="inferred from homology"/>
<dbReference type="SUPFAM" id="SSF55021">
    <property type="entry name" value="ACT-like"/>
    <property type="match status" value="1"/>
</dbReference>
<dbReference type="CDD" id="cd12174">
    <property type="entry name" value="PGDH_like_3"/>
    <property type="match status" value="1"/>
</dbReference>
<dbReference type="Gene3D" id="3.30.70.260">
    <property type="match status" value="1"/>
</dbReference>
<comment type="catalytic activity">
    <reaction evidence="10">
        <text>(R)-2-hydroxyglutarate + NAD(+) = 2-oxoglutarate + NADH + H(+)</text>
        <dbReference type="Rhea" id="RHEA:49612"/>
        <dbReference type="ChEBI" id="CHEBI:15378"/>
        <dbReference type="ChEBI" id="CHEBI:15801"/>
        <dbReference type="ChEBI" id="CHEBI:16810"/>
        <dbReference type="ChEBI" id="CHEBI:57540"/>
        <dbReference type="ChEBI" id="CHEBI:57945"/>
        <dbReference type="EC" id="1.1.1.399"/>
    </reaction>
</comment>
<dbReference type="RefSeq" id="WP_067977496.1">
    <property type="nucleotide sequence ID" value="NZ_CP014163.1"/>
</dbReference>
<dbReference type="InterPro" id="IPR036291">
    <property type="entry name" value="NAD(P)-bd_dom_sf"/>
</dbReference>
<dbReference type="AlphaFoldDB" id="A0A0X8FK57"/>
<evidence type="ECO:0000313" key="13">
    <source>
        <dbReference type="EMBL" id="AMB98789.1"/>
    </source>
</evidence>
<evidence type="ECO:0000256" key="2">
    <source>
        <dbReference type="ARBA" id="ARBA00005216"/>
    </source>
</evidence>
<dbReference type="UniPathway" id="UPA00135">
    <property type="reaction ID" value="UER00196"/>
</dbReference>
<keyword evidence="7 12" id="KW-0560">Oxidoreductase</keyword>
<dbReference type="KEGG" id="auh:AWM75_01720"/>
<dbReference type="PROSITE" id="PS00065">
    <property type="entry name" value="D_2_HYDROXYACID_DH_1"/>
    <property type="match status" value="1"/>
</dbReference>
<evidence type="ECO:0000256" key="7">
    <source>
        <dbReference type="ARBA" id="ARBA00023002"/>
    </source>
</evidence>
<dbReference type="PANTHER" id="PTHR42938:SF47">
    <property type="entry name" value="HYDROXYPYRUVATE REDUCTASE"/>
    <property type="match status" value="1"/>
</dbReference>
<dbReference type="InterPro" id="IPR029752">
    <property type="entry name" value="D-isomer_DH_CS1"/>
</dbReference>
<dbReference type="OrthoDB" id="9805416at2"/>
<dbReference type="PANTHER" id="PTHR42938">
    <property type="entry name" value="FORMATE DEHYDROGENASE 1"/>
    <property type="match status" value="1"/>
</dbReference>
<comment type="similarity">
    <text evidence="3 12">Belongs to the D-isomer specific 2-hydroxyacid dehydrogenase family.</text>
</comment>
<comment type="function">
    <text evidence="1">Catalyzes the reversible oxidation of 3-phospho-D-glycerate to 3-phosphonooxypyruvate, the first step of the phosphorylated L-serine biosynthesis pathway. Also catalyzes the reversible oxidation of 2-hydroxyglutarate to 2-oxoglutarate.</text>
</comment>
<evidence type="ECO:0000256" key="11">
    <source>
        <dbReference type="ARBA" id="ARBA00048731"/>
    </source>
</evidence>
<comment type="catalytic activity">
    <reaction evidence="11">
        <text>(2R)-3-phosphoglycerate + NAD(+) = 3-phosphooxypyruvate + NADH + H(+)</text>
        <dbReference type="Rhea" id="RHEA:12641"/>
        <dbReference type="ChEBI" id="CHEBI:15378"/>
        <dbReference type="ChEBI" id="CHEBI:18110"/>
        <dbReference type="ChEBI" id="CHEBI:57540"/>
        <dbReference type="ChEBI" id="CHEBI:57945"/>
        <dbReference type="ChEBI" id="CHEBI:58272"/>
        <dbReference type="EC" id="1.1.1.95"/>
    </reaction>
</comment>
<organism evidence="13 14">
    <name type="scientific">Aerococcus urinaehominis</name>
    <dbReference type="NCBI Taxonomy" id="128944"/>
    <lineage>
        <taxon>Bacteria</taxon>
        <taxon>Bacillati</taxon>
        <taxon>Bacillota</taxon>
        <taxon>Bacilli</taxon>
        <taxon>Lactobacillales</taxon>
        <taxon>Aerococcaceae</taxon>
        <taxon>Aerococcus</taxon>
    </lineage>
</organism>
<dbReference type="SUPFAM" id="SSF52283">
    <property type="entry name" value="Formate/glycerate dehydrogenase catalytic domain-like"/>
    <property type="match status" value="1"/>
</dbReference>
<dbReference type="Proteomes" id="UP000062260">
    <property type="component" value="Chromosome"/>
</dbReference>
<dbReference type="EC" id="1.1.1.95" evidence="5"/>
<evidence type="ECO:0000256" key="8">
    <source>
        <dbReference type="ARBA" id="ARBA00023027"/>
    </source>
</evidence>
<sequence length="393" mass="43218">MYINTYNTVAQEGINYLKRKGYKLDQSDQPDGLLMRSQVIHDMEFPNSLLAIGRAGAGVNNIPVDRCSNEGIIVFNAPGANSNAVKEITIAMMINLSRNIFPSVTWTRGLTGPDQDVQVEEGKKQFRGSELIGKTLGVIGLGNVGSKVANAGVDLGMEVIGYDPYIKMKNAWEVDSAVRKVEDITDLFRYADYITIHTPATDETENMLDASAFEKMKKGVTVINFAREEVCDTDAVKEYIDNGKIKAFATDFRIPSLDGYENVLTTPHIGGTTGPAEAQCAMMAAQELDKFLKTGEITNSVNFPNVELSFNSPYRLSIINRNIPNMVGLMSTGLAAHQMNIANIINKSAGDYAYTLIDIDNTDETLLNQVITDLNKIEGIVRVRLIKNNQDNL</sequence>
<dbReference type="Gene3D" id="3.40.50.720">
    <property type="entry name" value="NAD(P)-binding Rossmann-like Domain"/>
    <property type="match status" value="2"/>
</dbReference>
<reference evidence="14" key="2">
    <citation type="submission" date="2016-01" db="EMBL/GenBank/DDBJ databases">
        <title>Six Aerococcus type strain genome sequencing and assembly using PacBio and Illumina Hiseq.</title>
        <authorList>
            <person name="Carkaci D."/>
            <person name="Dargis R."/>
            <person name="Nielsen X.C."/>
            <person name="Skovgaard O."/>
            <person name="Fuursted K."/>
            <person name="Christensen J.J."/>
        </authorList>
    </citation>
    <scope>NUCLEOTIDE SEQUENCE [LARGE SCALE GENOMIC DNA]</scope>
    <source>
        <strain evidence="14">CCUG42038B</strain>
    </source>
</reference>
<dbReference type="InterPro" id="IPR002912">
    <property type="entry name" value="ACT_dom"/>
</dbReference>
<evidence type="ECO:0000313" key="14">
    <source>
        <dbReference type="Proteomes" id="UP000062260"/>
    </source>
</evidence>
<dbReference type="GO" id="GO:0004617">
    <property type="term" value="F:phosphoglycerate dehydrogenase activity"/>
    <property type="evidence" value="ECO:0007669"/>
    <property type="project" value="UniProtKB-EC"/>
</dbReference>
<evidence type="ECO:0000256" key="9">
    <source>
        <dbReference type="ARBA" id="ARBA00030455"/>
    </source>
</evidence>
<comment type="pathway">
    <text evidence="2">Amino-acid biosynthesis; L-serine biosynthesis; L-serine from 3-phospho-D-glycerate: step 1/3.</text>
</comment>
<evidence type="ECO:0000256" key="4">
    <source>
        <dbReference type="ARBA" id="ARBA00013001"/>
    </source>
</evidence>